<evidence type="ECO:0000256" key="6">
    <source>
        <dbReference type="ARBA" id="ARBA00023204"/>
    </source>
</evidence>
<keyword evidence="5 8" id="KW-0233">DNA recombination</keyword>
<dbReference type="PANTHER" id="PTHR33991:SF1">
    <property type="entry name" value="DNA REPAIR PROTEIN RECO"/>
    <property type="match status" value="1"/>
</dbReference>
<evidence type="ECO:0000256" key="7">
    <source>
        <dbReference type="ARBA" id="ARBA00033409"/>
    </source>
</evidence>
<dbReference type="PATRIC" id="fig|451.8.peg.1783"/>
<dbReference type="InterPro" id="IPR012340">
    <property type="entry name" value="NA-bd_OB-fold"/>
</dbReference>
<organism evidence="10 12">
    <name type="scientific">Legionella micdadei</name>
    <name type="common">Tatlockia micdadei</name>
    <dbReference type="NCBI Taxonomy" id="451"/>
    <lineage>
        <taxon>Bacteria</taxon>
        <taxon>Pseudomonadati</taxon>
        <taxon>Pseudomonadota</taxon>
        <taxon>Gammaproteobacteria</taxon>
        <taxon>Legionellales</taxon>
        <taxon>Legionellaceae</taxon>
        <taxon>Legionella</taxon>
    </lineage>
</organism>
<keyword evidence="13" id="KW-1185">Reference proteome</keyword>
<keyword evidence="4 8" id="KW-0227">DNA damage</keyword>
<evidence type="ECO:0000313" key="13">
    <source>
        <dbReference type="Proteomes" id="UP000182998"/>
    </source>
</evidence>
<evidence type="ECO:0000256" key="3">
    <source>
        <dbReference type="ARBA" id="ARBA00021310"/>
    </source>
</evidence>
<evidence type="ECO:0000313" key="10">
    <source>
        <dbReference type="EMBL" id="CEG60522.1"/>
    </source>
</evidence>
<evidence type="ECO:0000313" key="11">
    <source>
        <dbReference type="EMBL" id="SCX80576.1"/>
    </source>
</evidence>
<dbReference type="Proteomes" id="UP000032414">
    <property type="component" value="Chromosome I"/>
</dbReference>
<reference evidence="12" key="1">
    <citation type="submission" date="2014-09" db="EMBL/GenBank/DDBJ databases">
        <authorList>
            <person name="Gomez-Valero L."/>
        </authorList>
    </citation>
    <scope>NUCLEOTIDE SEQUENCE [LARGE SCALE GENOMIC DNA]</scope>
    <source>
        <strain evidence="12">ATCC33218</strain>
    </source>
</reference>
<dbReference type="Pfam" id="PF11967">
    <property type="entry name" value="RecO_N"/>
    <property type="match status" value="1"/>
</dbReference>
<evidence type="ECO:0000256" key="5">
    <source>
        <dbReference type="ARBA" id="ARBA00023172"/>
    </source>
</evidence>
<keyword evidence="6 8" id="KW-0234">DNA repair</keyword>
<dbReference type="RefSeq" id="WP_045098922.1">
    <property type="nucleotide sequence ID" value="NZ_CP020615.1"/>
</dbReference>
<dbReference type="InterPro" id="IPR042242">
    <property type="entry name" value="RecO_C"/>
</dbReference>
<dbReference type="Proteomes" id="UP000182998">
    <property type="component" value="Unassembled WGS sequence"/>
</dbReference>
<dbReference type="AlphaFoldDB" id="A0A098GET9"/>
<dbReference type="KEGG" id="tmc:LMI_1210"/>
<dbReference type="HOGENOM" id="CLU_066645_1_0_6"/>
<evidence type="ECO:0000256" key="1">
    <source>
        <dbReference type="ARBA" id="ARBA00003065"/>
    </source>
</evidence>
<reference evidence="11 13" key="3">
    <citation type="submission" date="2016-10" db="EMBL/GenBank/DDBJ databases">
        <authorList>
            <person name="Varghese N."/>
            <person name="Submissions S."/>
        </authorList>
    </citation>
    <scope>NUCLEOTIDE SEQUENCE [LARGE SCALE GENOMIC DNA]</scope>
    <source>
        <strain evidence="11 13">ATCC 33218</strain>
    </source>
</reference>
<evidence type="ECO:0000256" key="8">
    <source>
        <dbReference type="HAMAP-Rule" id="MF_00201"/>
    </source>
</evidence>
<proteinExistence type="inferred from homology"/>
<reference evidence="10" key="2">
    <citation type="submission" date="2014-09" db="EMBL/GenBank/DDBJ databases">
        <authorList>
            <person name="GOMEZ-VALERO Laura"/>
        </authorList>
    </citation>
    <scope>NUCLEOTIDE SEQUENCE</scope>
    <source>
        <strain evidence="10">ATCC33218</strain>
    </source>
</reference>
<protein>
    <recommendedName>
        <fullName evidence="3 8">DNA repair protein RecO</fullName>
    </recommendedName>
    <alternativeName>
        <fullName evidence="7 8">Recombination protein O</fullName>
    </alternativeName>
</protein>
<dbReference type="Gene3D" id="2.40.50.140">
    <property type="entry name" value="Nucleic acid-binding proteins"/>
    <property type="match status" value="1"/>
</dbReference>
<accession>A0A098GET9</accession>
<comment type="similarity">
    <text evidence="2 8">Belongs to the RecO family.</text>
</comment>
<dbReference type="EMBL" id="FMVN01000001">
    <property type="protein sequence ID" value="SCX80576.1"/>
    <property type="molecule type" value="Genomic_DNA"/>
</dbReference>
<name>A0A098GET9_LEGMI</name>
<dbReference type="InterPro" id="IPR003717">
    <property type="entry name" value="RecO"/>
</dbReference>
<dbReference type="NCBIfam" id="TIGR00613">
    <property type="entry name" value="reco"/>
    <property type="match status" value="1"/>
</dbReference>
<evidence type="ECO:0000256" key="4">
    <source>
        <dbReference type="ARBA" id="ARBA00022763"/>
    </source>
</evidence>
<dbReference type="EMBL" id="LN614830">
    <property type="protein sequence ID" value="CEG60522.1"/>
    <property type="molecule type" value="Genomic_DNA"/>
</dbReference>
<dbReference type="HAMAP" id="MF_00201">
    <property type="entry name" value="RecO"/>
    <property type="match status" value="1"/>
</dbReference>
<dbReference type="SUPFAM" id="SSF50249">
    <property type="entry name" value="Nucleic acid-binding proteins"/>
    <property type="match status" value="1"/>
</dbReference>
<comment type="function">
    <text evidence="1 8">Involved in DNA repair and RecF pathway recombination.</text>
</comment>
<sequence length="231" mass="26151">MIEALDAWLLHKTPSGDSSARVSFFTREKGIINCLYKGGRTPKKQAFLQPFIPLWLSVDYKKDYHFVHKVEIQREIIALAGNSLFAGLYVNELVFYALRPMESCPELFKVYQDTLQGLAVLHDRVAIEVLLRRFEWALLFACGYGVSFTQEAHSVTPINAHQFYQFVPGEGFVLAGTGILGEYILALAQGQLNQLDVLKAAKFIMRQAVDHLLGGRELKSRKLYPRKELGT</sequence>
<evidence type="ECO:0000313" key="12">
    <source>
        <dbReference type="Proteomes" id="UP000032414"/>
    </source>
</evidence>
<dbReference type="OrthoDB" id="9804792at2"/>
<dbReference type="Pfam" id="PF02565">
    <property type="entry name" value="RecO_C"/>
    <property type="match status" value="1"/>
</dbReference>
<gene>
    <name evidence="8 10" type="primary">recO</name>
    <name evidence="10" type="ORF">LMI_1210</name>
    <name evidence="11" type="ORF">SAMN02982997_00102</name>
</gene>
<dbReference type="GO" id="GO:0043590">
    <property type="term" value="C:bacterial nucleoid"/>
    <property type="evidence" value="ECO:0007669"/>
    <property type="project" value="TreeGrafter"/>
</dbReference>
<evidence type="ECO:0000256" key="2">
    <source>
        <dbReference type="ARBA" id="ARBA00007452"/>
    </source>
</evidence>
<feature type="domain" description="DNA replication/recombination mediator RecO N-terminal" evidence="9">
    <location>
        <begin position="5"/>
        <end position="72"/>
    </location>
</feature>
<evidence type="ECO:0000259" key="9">
    <source>
        <dbReference type="Pfam" id="PF11967"/>
    </source>
</evidence>
<dbReference type="GO" id="GO:0006302">
    <property type="term" value="P:double-strand break repair"/>
    <property type="evidence" value="ECO:0007669"/>
    <property type="project" value="TreeGrafter"/>
</dbReference>
<dbReference type="InterPro" id="IPR022572">
    <property type="entry name" value="DNA_rep/recomb_RecO_N"/>
</dbReference>
<dbReference type="Gene3D" id="1.20.1440.120">
    <property type="entry name" value="Recombination protein O, C-terminal domain"/>
    <property type="match status" value="1"/>
</dbReference>
<dbReference type="PANTHER" id="PTHR33991">
    <property type="entry name" value="DNA REPAIR PROTEIN RECO"/>
    <property type="match status" value="1"/>
</dbReference>
<dbReference type="GO" id="GO:0006310">
    <property type="term" value="P:DNA recombination"/>
    <property type="evidence" value="ECO:0007669"/>
    <property type="project" value="UniProtKB-UniRule"/>
</dbReference>